<keyword evidence="2 5" id="KW-0812">Transmembrane</keyword>
<dbReference type="Gene3D" id="1.20.120.550">
    <property type="entry name" value="Membrane associated eicosanoid/glutathione metabolism-like domain"/>
    <property type="match status" value="1"/>
</dbReference>
<name>A0A2A4MIR8_9GAMM</name>
<dbReference type="GO" id="GO:0016020">
    <property type="term" value="C:membrane"/>
    <property type="evidence" value="ECO:0007669"/>
    <property type="project" value="UniProtKB-SubCell"/>
</dbReference>
<dbReference type="Proteomes" id="UP000218172">
    <property type="component" value="Unassembled WGS sequence"/>
</dbReference>
<dbReference type="SUPFAM" id="SSF161084">
    <property type="entry name" value="MAPEG domain-like"/>
    <property type="match status" value="1"/>
</dbReference>
<evidence type="ECO:0000256" key="4">
    <source>
        <dbReference type="ARBA" id="ARBA00023136"/>
    </source>
</evidence>
<dbReference type="EMBL" id="NVQR01000109">
    <property type="protein sequence ID" value="PCH59760.1"/>
    <property type="molecule type" value="Genomic_DNA"/>
</dbReference>
<dbReference type="InterPro" id="IPR023352">
    <property type="entry name" value="MAPEG-like_dom_sf"/>
</dbReference>
<evidence type="ECO:0000256" key="1">
    <source>
        <dbReference type="ARBA" id="ARBA00004141"/>
    </source>
</evidence>
<evidence type="ECO:0000256" key="2">
    <source>
        <dbReference type="ARBA" id="ARBA00022692"/>
    </source>
</evidence>
<evidence type="ECO:0000313" key="6">
    <source>
        <dbReference type="EMBL" id="PCH59760.1"/>
    </source>
</evidence>
<proteinExistence type="predicted"/>
<dbReference type="PANTHER" id="PTHR10250:SF15">
    <property type="entry name" value="MICROSOMAL GLUTATHIONE S-TRANSFERASE-RELATED"/>
    <property type="match status" value="1"/>
</dbReference>
<reference evidence="7" key="1">
    <citation type="submission" date="2017-08" db="EMBL/GenBank/DDBJ databases">
        <title>A dynamic microbial community with high functional redundancy inhabits the cold, oxic subseafloor aquifer.</title>
        <authorList>
            <person name="Tully B.J."/>
            <person name="Wheat C.G."/>
            <person name="Glazer B.T."/>
            <person name="Huber J.A."/>
        </authorList>
    </citation>
    <scope>NUCLEOTIDE SEQUENCE [LARGE SCALE GENOMIC DNA]</scope>
</reference>
<dbReference type="GO" id="GO:0004602">
    <property type="term" value="F:glutathione peroxidase activity"/>
    <property type="evidence" value="ECO:0007669"/>
    <property type="project" value="TreeGrafter"/>
</dbReference>
<dbReference type="Pfam" id="PF01124">
    <property type="entry name" value="MAPEG"/>
    <property type="match status" value="1"/>
</dbReference>
<sequence length="126" mass="13938">MELVILMVIVALLEYVYFSAMVGRARGKFDIQAPAVSGNIEFERVYRAQQNTMEQLVVFIPAIFIYNHLGSSSVAAGLGLLFVIGRAVYFYTYSRGLNRGTGFLMGFIAIIILLLASAYNVIMALL</sequence>
<dbReference type="InterPro" id="IPR001129">
    <property type="entry name" value="Membr-assoc_MAPEG"/>
</dbReference>
<evidence type="ECO:0008006" key="8">
    <source>
        <dbReference type="Google" id="ProtNLM"/>
    </source>
</evidence>
<protein>
    <recommendedName>
        <fullName evidence="8">MAPEG family protein</fullName>
    </recommendedName>
</protein>
<evidence type="ECO:0000313" key="7">
    <source>
        <dbReference type="Proteomes" id="UP000218172"/>
    </source>
</evidence>
<comment type="caution">
    <text evidence="6">The sequence shown here is derived from an EMBL/GenBank/DDBJ whole genome shotgun (WGS) entry which is preliminary data.</text>
</comment>
<keyword evidence="3 5" id="KW-1133">Transmembrane helix</keyword>
<dbReference type="GO" id="GO:0004364">
    <property type="term" value="F:glutathione transferase activity"/>
    <property type="evidence" value="ECO:0007669"/>
    <property type="project" value="TreeGrafter"/>
</dbReference>
<dbReference type="InterPro" id="IPR050997">
    <property type="entry name" value="MAPEG"/>
</dbReference>
<evidence type="ECO:0000256" key="3">
    <source>
        <dbReference type="ARBA" id="ARBA00022989"/>
    </source>
</evidence>
<dbReference type="GO" id="GO:0006691">
    <property type="term" value="P:leukotriene metabolic process"/>
    <property type="evidence" value="ECO:0007669"/>
    <property type="project" value="UniProtKB-ARBA"/>
</dbReference>
<evidence type="ECO:0000256" key="5">
    <source>
        <dbReference type="SAM" id="Phobius"/>
    </source>
</evidence>
<feature type="transmembrane region" description="Helical" evidence="5">
    <location>
        <begin position="103"/>
        <end position="125"/>
    </location>
</feature>
<dbReference type="AlphaFoldDB" id="A0A2A4MIR8"/>
<keyword evidence="4 5" id="KW-0472">Membrane</keyword>
<gene>
    <name evidence="6" type="ORF">COC19_06745</name>
</gene>
<feature type="transmembrane region" description="Helical" evidence="5">
    <location>
        <begin position="74"/>
        <end position="91"/>
    </location>
</feature>
<accession>A0A2A4MIR8</accession>
<comment type="subcellular location">
    <subcellularLocation>
        <location evidence="1">Membrane</location>
        <topology evidence="1">Multi-pass membrane protein</topology>
    </subcellularLocation>
</comment>
<organism evidence="6 7">
    <name type="scientific">SAR86 cluster bacterium</name>
    <dbReference type="NCBI Taxonomy" id="2030880"/>
    <lineage>
        <taxon>Bacteria</taxon>
        <taxon>Pseudomonadati</taxon>
        <taxon>Pseudomonadota</taxon>
        <taxon>Gammaproteobacteria</taxon>
        <taxon>SAR86 cluster</taxon>
    </lineage>
</organism>
<dbReference type="PANTHER" id="PTHR10250">
    <property type="entry name" value="MICROSOMAL GLUTATHIONE S-TRANSFERASE"/>
    <property type="match status" value="1"/>
</dbReference>